<evidence type="ECO:0000313" key="3">
    <source>
        <dbReference type="Proteomes" id="UP001204144"/>
    </source>
</evidence>
<reference evidence="2 3" key="1">
    <citation type="submission" date="2018-11" db="EMBL/GenBank/DDBJ databases">
        <title>Novel bacteria species description.</title>
        <authorList>
            <person name="Han J.-H."/>
        </authorList>
    </citation>
    <scope>NUCLEOTIDE SEQUENCE [LARGE SCALE GENOMIC DNA]</scope>
    <source>
        <strain evidence="2 3">KCTC23259</strain>
    </source>
</reference>
<dbReference type="RefSeq" id="WP_255037676.1">
    <property type="nucleotide sequence ID" value="NZ_RJUF01000046.1"/>
</dbReference>
<dbReference type="InterPro" id="IPR001357">
    <property type="entry name" value="BRCT_dom"/>
</dbReference>
<organism evidence="2 3">
    <name type="scientific">Lacihabitans soyangensis</name>
    <dbReference type="NCBI Taxonomy" id="869394"/>
    <lineage>
        <taxon>Bacteria</taxon>
        <taxon>Pseudomonadati</taxon>
        <taxon>Bacteroidota</taxon>
        <taxon>Cytophagia</taxon>
        <taxon>Cytophagales</taxon>
        <taxon>Leadbetterellaceae</taxon>
        <taxon>Lacihabitans</taxon>
    </lineage>
</organism>
<evidence type="ECO:0000259" key="1">
    <source>
        <dbReference type="PROSITE" id="PS50172"/>
    </source>
</evidence>
<proteinExistence type="predicted"/>
<gene>
    <name evidence="2" type="ORF">EGI31_13225</name>
</gene>
<keyword evidence="3" id="KW-1185">Reference proteome</keyword>
<comment type="caution">
    <text evidence="2">The sequence shown here is derived from an EMBL/GenBank/DDBJ whole genome shotgun (WGS) entry which is preliminary data.</text>
</comment>
<accession>A0AAE3H4H6</accession>
<sequence>MGIDNYLVFDLAYEEGFDGLHGIAILYVENGKIIEQYYKELAEKYAHVEDTEDIDLTEDHEIIWSEIKDLIKKSDKMVCFRSAVHKTNFLETFGRFWSGLEKYLFIDISSTASNNIKECPGYSREALADFFGLEFDYQSRTELSEAILSFEILQKMLTYVGHETLSGLIQERKQKREDSAISFFKTLYGEADLDGVKYWDGEFKKEDLIGKVFLVTGEFEEYPGKKRGDLEKLFVEFGGVKKDSVSKLLDYVIIGSGAGPKKLEAVKKLQSEGHKLVVVSSEMIEGII</sequence>
<dbReference type="AlphaFoldDB" id="A0AAE3H4H6"/>
<dbReference type="PROSITE" id="PS50172">
    <property type="entry name" value="BRCT"/>
    <property type="match status" value="1"/>
</dbReference>
<dbReference type="Gene3D" id="3.40.50.10190">
    <property type="entry name" value="BRCT domain"/>
    <property type="match status" value="1"/>
</dbReference>
<name>A0AAE3H4H6_9BACT</name>
<feature type="domain" description="BRCT" evidence="1">
    <location>
        <begin position="203"/>
        <end position="288"/>
    </location>
</feature>
<dbReference type="SUPFAM" id="SSF52113">
    <property type="entry name" value="BRCT domain"/>
    <property type="match status" value="1"/>
</dbReference>
<protein>
    <recommendedName>
        <fullName evidence="1">BRCT domain-containing protein</fullName>
    </recommendedName>
</protein>
<dbReference type="InterPro" id="IPR036420">
    <property type="entry name" value="BRCT_dom_sf"/>
</dbReference>
<evidence type="ECO:0000313" key="2">
    <source>
        <dbReference type="EMBL" id="MCP9763916.1"/>
    </source>
</evidence>
<dbReference type="Proteomes" id="UP001204144">
    <property type="component" value="Unassembled WGS sequence"/>
</dbReference>
<dbReference type="EMBL" id="RJUF01000046">
    <property type="protein sequence ID" value="MCP9763916.1"/>
    <property type="molecule type" value="Genomic_DNA"/>
</dbReference>